<sequence>MSIGLPSVSGATFPRGTAEDHGLNLAANFEDLVDMGRQLKERVGYPQCAVIGLDRLIALQLPTLEDDLIRRISVKLSRDLHIRIGAAEAPRASYTRISQAPRLRLLPLSTGLGVRDSLPSTSRVNFWKVFWFLRAAR</sequence>
<dbReference type="Proteomes" id="UP000756921">
    <property type="component" value="Unassembled WGS sequence"/>
</dbReference>
<dbReference type="EMBL" id="WJXW01000009">
    <property type="protein sequence ID" value="KAF9732998.1"/>
    <property type="molecule type" value="Genomic_DNA"/>
</dbReference>
<evidence type="ECO:0000313" key="2">
    <source>
        <dbReference type="Proteomes" id="UP000756921"/>
    </source>
</evidence>
<name>A0A9P6KMX7_9PLEO</name>
<protein>
    <submittedName>
        <fullName evidence="1">Uncharacterized protein</fullName>
    </submittedName>
</protein>
<reference evidence="1" key="1">
    <citation type="journal article" date="2020" name="Mol. Plant Microbe Interact.">
        <title>Genome Sequence of the Biocontrol Agent Coniothyrium minitans strain Conio (IMI 134523).</title>
        <authorList>
            <person name="Patel D."/>
            <person name="Shittu T.A."/>
            <person name="Baroncelli R."/>
            <person name="Muthumeenakshi S."/>
            <person name="Osborne T.H."/>
            <person name="Janganan T.K."/>
            <person name="Sreenivasaprasad S."/>
        </authorList>
    </citation>
    <scope>NUCLEOTIDE SEQUENCE</scope>
    <source>
        <strain evidence="1">Conio</strain>
    </source>
</reference>
<keyword evidence="2" id="KW-1185">Reference proteome</keyword>
<comment type="caution">
    <text evidence="1">The sequence shown here is derived from an EMBL/GenBank/DDBJ whole genome shotgun (WGS) entry which is preliminary data.</text>
</comment>
<organism evidence="1 2">
    <name type="scientific">Paraphaeosphaeria minitans</name>
    <dbReference type="NCBI Taxonomy" id="565426"/>
    <lineage>
        <taxon>Eukaryota</taxon>
        <taxon>Fungi</taxon>
        <taxon>Dikarya</taxon>
        <taxon>Ascomycota</taxon>
        <taxon>Pezizomycotina</taxon>
        <taxon>Dothideomycetes</taxon>
        <taxon>Pleosporomycetidae</taxon>
        <taxon>Pleosporales</taxon>
        <taxon>Massarineae</taxon>
        <taxon>Didymosphaeriaceae</taxon>
        <taxon>Paraphaeosphaeria</taxon>
    </lineage>
</organism>
<dbReference type="AlphaFoldDB" id="A0A9P6KMX7"/>
<accession>A0A9P6KMX7</accession>
<gene>
    <name evidence="1" type="ORF">PMIN01_08680</name>
</gene>
<evidence type="ECO:0000313" key="1">
    <source>
        <dbReference type="EMBL" id="KAF9732998.1"/>
    </source>
</evidence>
<proteinExistence type="predicted"/>